<dbReference type="Proteomes" id="UP001331761">
    <property type="component" value="Unassembled WGS sequence"/>
</dbReference>
<evidence type="ECO:0000256" key="7">
    <source>
        <dbReference type="SAM" id="MobiDB-lite"/>
    </source>
</evidence>
<accession>A0AAN8IMB5</accession>
<dbReference type="Gene3D" id="3.40.50.300">
    <property type="entry name" value="P-loop containing nucleotide triphosphate hydrolases"/>
    <property type="match status" value="2"/>
</dbReference>
<comment type="caution">
    <text evidence="10">The sequence shown here is derived from an EMBL/GenBank/DDBJ whole genome shotgun (WGS) entry which is preliminary data.</text>
</comment>
<feature type="compositionally biased region" description="Low complexity" evidence="7">
    <location>
        <begin position="886"/>
        <end position="936"/>
    </location>
</feature>
<dbReference type="InterPro" id="IPR035979">
    <property type="entry name" value="RBD_domain_sf"/>
</dbReference>
<keyword evidence="5" id="KW-0067">ATP-binding</keyword>
<dbReference type="InterPro" id="IPR050534">
    <property type="entry name" value="Coronavir_polyprotein_1ab"/>
</dbReference>
<dbReference type="InterPro" id="IPR047187">
    <property type="entry name" value="SF1_C_Upf1"/>
</dbReference>
<evidence type="ECO:0000256" key="4">
    <source>
        <dbReference type="ARBA" id="ARBA00022806"/>
    </source>
</evidence>
<dbReference type="GO" id="GO:0005524">
    <property type="term" value="F:ATP binding"/>
    <property type="evidence" value="ECO:0007669"/>
    <property type="project" value="UniProtKB-KW"/>
</dbReference>
<dbReference type="Pfam" id="PF13087">
    <property type="entry name" value="AAA_12"/>
    <property type="match status" value="1"/>
</dbReference>
<evidence type="ECO:0000259" key="9">
    <source>
        <dbReference type="SMART" id="SM00487"/>
    </source>
</evidence>
<keyword evidence="4" id="KW-0347">Helicase</keyword>
<feature type="compositionally biased region" description="Pro residues" evidence="7">
    <location>
        <begin position="1225"/>
        <end position="1241"/>
    </location>
</feature>
<dbReference type="Pfam" id="PF13086">
    <property type="entry name" value="AAA_11"/>
    <property type="match status" value="2"/>
</dbReference>
<dbReference type="SUPFAM" id="SSF54928">
    <property type="entry name" value="RNA-binding domain, RBD"/>
    <property type="match status" value="2"/>
</dbReference>
<sequence>MICGQRSIYSRLCPSSHIFRAYFHSSLALKSIGRHAKLQKRKDSLAAYPPEFRAKLKEWPKLLQAEIDEGVSHLKELREVSDLPVLEDRGLLLGNLRLVSDDLHPITGRTVILKRIQSGDGADRFKIFRSGAPVAIRDAKTLKEIAECVMLASNRKEIKIKIRPSSASRHLDGDTEYVLTMSQSSGALHSVQDFFLQNKAVDTPGADLLGYAFRAKNMPSIHNDRMVPHLSDELNDSQRRAVSAALNNRRPFVTIQGPPGTGKTRVVAEIVRQLLRKKLKTLVCAPSNVAVDKVMTEVLKLLDDEQLKEDFPSDRKREMISDAETIEEALTANEKYPELCGMFDQMNASTDQAHRAKLKTAANKLKWKIIKESYKRRLAIFCTLTSSAIQRLSQVNWHPDVIIIDEAAQASEPVAWAAVVQAKRCILAGDHAQLPSTILSSAARKGNLDVSLMERLAKDFHNANINQLLTVQYRMNEKIMQWSSREFYESRLVAAEEVSNITLSDISFISSDSPLNEPLIMINTDLAMDRGTGLYRELPSQMSFRNPGEAALVARYVDVLRSIGISEKEIAVISPYYAQVASIRDIMSASDVSVNTVDSFQGQEREVVVFSMVRHNPEKVIGFLQNERRLNVAITRAKRQFVLIGSARMMKNRHLRSLLSTVQSCGKTYAPEMMDTFENGEKDFFAATSFFEERSCSLLKCAFDTDRSTEVKYAYPMLLQGIMANSIQLEQARREMSVIIRLQLLPLSANAADVRAFFNGLRIPDGAVHIVGGDDGDAFIGFATDEDARQAMRRDRGQIHGEEVRLYLSSRAEMNDVITRAKAAVLGLRVPSPKVDQSPVHQEPVPSWTSPAQPHYASPPTLEPTKPSSFAPDPSEFNKPLYMRGPPQQQHLQHQQEQYHPQQAHQQQQQQQIVQPQIQQQHQPQPLHQSQQPHQQRYPPAPTSSTPQSPHNNEYRGNHRGYPPAPMNSYPPTQETQQSNGATMPPRDESMYERKYPPAEPKRFPSEVPHRPPYQNQPDQRPSADTAPRFFSAPPRNPNINRPMPPGMPMPPRGIPSQSPRDDQKPAGPGGDVGYGPPSRPPYGGPPGHLRGPPGAIQGNRAMEENGDPPGYGRERYNGPVALQQEERRPPGGPRAAFPPGRDEPPVNGSGIPRPPSLHNRTSADPARLPGSWREDGGQPYGGSAPSWQSDMQKSGPNSGPPLRKPLISKTPSGFDSDRGFVQKPPMPPLGPQGGRPPIPPSQAMRQPQPPPMNRAPLLGPNFGAGPNMGRAAPSMSKYVELSRLPTEMLRPAVLEQFLRPSVPLQVSSVKVVYSSQGIHMNTLVSVRPSTKAIFDDAVDGLPPALLTAAEAVTENADHKRDVEHSRRRSRSRSRDRRRGKRDTSPRKRQRSRSRERHGNRRSRSRSAPKRSRQTTGSTRWCLQLTNVPFRCTEQELIAWMSERVRPSKVTRTFYADGNASDRWIAEFESESLMERAYGIKRLLIGRTVKMCHIENELADELLKIEDVYGERRKESSEMAAAHGDHRDSIKPLLSEPSGFGHGGGRGAP</sequence>
<feature type="region of interest" description="Disordered" evidence="7">
    <location>
        <begin position="1514"/>
        <end position="1549"/>
    </location>
</feature>
<feature type="compositionally biased region" description="Basic residues" evidence="7">
    <location>
        <begin position="1366"/>
        <end position="1413"/>
    </location>
</feature>
<feature type="domain" description="AAA+ ATPase" evidence="8">
    <location>
        <begin position="249"/>
        <end position="454"/>
    </location>
</feature>
<feature type="compositionally biased region" description="Polar residues" evidence="7">
    <location>
        <begin position="970"/>
        <end position="982"/>
    </location>
</feature>
<feature type="non-terminal residue" evidence="10">
    <location>
        <position position="1549"/>
    </location>
</feature>
<dbReference type="InterPro" id="IPR041679">
    <property type="entry name" value="DNA2/NAM7-like_C"/>
</dbReference>
<comment type="similarity">
    <text evidence="1">Belongs to the DNA2/NAM7 helicase family.</text>
</comment>
<evidence type="ECO:0000256" key="1">
    <source>
        <dbReference type="ARBA" id="ARBA00007913"/>
    </source>
</evidence>
<keyword evidence="3" id="KW-0378">Hydrolase</keyword>
<dbReference type="SUPFAM" id="SSF52540">
    <property type="entry name" value="P-loop containing nucleoside triphosphate hydrolases"/>
    <property type="match status" value="1"/>
</dbReference>
<feature type="compositionally biased region" description="Polar residues" evidence="7">
    <location>
        <begin position="1186"/>
        <end position="1198"/>
    </location>
</feature>
<dbReference type="Gene3D" id="2.40.30.270">
    <property type="match status" value="1"/>
</dbReference>
<keyword evidence="11" id="KW-1185">Reference proteome</keyword>
<dbReference type="InterPro" id="IPR003593">
    <property type="entry name" value="AAA+_ATPase"/>
</dbReference>
<dbReference type="SMART" id="SM00487">
    <property type="entry name" value="DEXDc"/>
    <property type="match status" value="1"/>
</dbReference>
<comment type="catalytic activity">
    <reaction evidence="6">
        <text>ATP + H2O = ADP + phosphate + H(+)</text>
        <dbReference type="Rhea" id="RHEA:13065"/>
        <dbReference type="ChEBI" id="CHEBI:15377"/>
        <dbReference type="ChEBI" id="CHEBI:15378"/>
        <dbReference type="ChEBI" id="CHEBI:30616"/>
        <dbReference type="ChEBI" id="CHEBI:43474"/>
        <dbReference type="ChEBI" id="CHEBI:456216"/>
        <dbReference type="EC" id="3.6.4.12"/>
    </reaction>
    <physiologicalReaction direction="left-to-right" evidence="6">
        <dbReference type="Rhea" id="RHEA:13066"/>
    </physiologicalReaction>
</comment>
<evidence type="ECO:0000313" key="10">
    <source>
        <dbReference type="EMBL" id="KAK5975963.1"/>
    </source>
</evidence>
<feature type="region of interest" description="Disordered" evidence="7">
    <location>
        <begin position="832"/>
        <end position="1255"/>
    </location>
</feature>
<reference evidence="10 11" key="1">
    <citation type="submission" date="2019-10" db="EMBL/GenBank/DDBJ databases">
        <title>Assembly and Annotation for the nematode Trichostrongylus colubriformis.</title>
        <authorList>
            <person name="Martin J."/>
        </authorList>
    </citation>
    <scope>NUCLEOTIDE SEQUENCE [LARGE SCALE GENOMIC DNA]</scope>
    <source>
        <strain evidence="10">G859</strain>
        <tissue evidence="10">Whole worm</tissue>
    </source>
</reference>
<dbReference type="InterPro" id="IPR014001">
    <property type="entry name" value="Helicase_ATP-bd"/>
</dbReference>
<keyword evidence="2" id="KW-0547">Nucleotide-binding</keyword>
<dbReference type="GO" id="GO:0016787">
    <property type="term" value="F:hydrolase activity"/>
    <property type="evidence" value="ECO:0007669"/>
    <property type="project" value="UniProtKB-KW"/>
</dbReference>
<feature type="compositionally biased region" description="Gly residues" evidence="7">
    <location>
        <begin position="1540"/>
        <end position="1549"/>
    </location>
</feature>
<name>A0AAN8IMB5_TRICO</name>
<evidence type="ECO:0000256" key="5">
    <source>
        <dbReference type="ARBA" id="ARBA00022840"/>
    </source>
</evidence>
<dbReference type="Gene3D" id="3.30.70.330">
    <property type="match status" value="2"/>
</dbReference>
<dbReference type="PANTHER" id="PTHR43788:SF16">
    <property type="entry name" value="HELICASE WITH ZINC FINGER 2"/>
    <property type="match status" value="1"/>
</dbReference>
<gene>
    <name evidence="10" type="ORF">GCK32_004804</name>
</gene>
<organism evidence="10 11">
    <name type="scientific">Trichostrongylus colubriformis</name>
    <name type="common">Black scour worm</name>
    <dbReference type="NCBI Taxonomy" id="6319"/>
    <lineage>
        <taxon>Eukaryota</taxon>
        <taxon>Metazoa</taxon>
        <taxon>Ecdysozoa</taxon>
        <taxon>Nematoda</taxon>
        <taxon>Chromadorea</taxon>
        <taxon>Rhabditida</taxon>
        <taxon>Rhabditina</taxon>
        <taxon>Rhabditomorpha</taxon>
        <taxon>Strongyloidea</taxon>
        <taxon>Trichostrongylidae</taxon>
        <taxon>Trichostrongylus</taxon>
    </lineage>
</organism>
<protein>
    <recommendedName>
        <fullName evidence="12">RNA helicase</fullName>
    </recommendedName>
</protein>
<dbReference type="InterPro" id="IPR027417">
    <property type="entry name" value="P-loop_NTPase"/>
</dbReference>
<dbReference type="InterPro" id="IPR041677">
    <property type="entry name" value="DNA2/NAM7_AAA_11"/>
</dbReference>
<feature type="compositionally biased region" description="Pro residues" evidence="7">
    <location>
        <begin position="1043"/>
        <end position="1054"/>
    </location>
</feature>
<dbReference type="EMBL" id="WIXE01012394">
    <property type="protein sequence ID" value="KAK5975963.1"/>
    <property type="molecule type" value="Genomic_DNA"/>
</dbReference>
<feature type="domain" description="Helicase ATP-binding" evidence="9">
    <location>
        <begin position="230"/>
        <end position="482"/>
    </location>
</feature>
<dbReference type="InterPro" id="IPR012677">
    <property type="entry name" value="Nucleotide-bd_a/b_plait_sf"/>
</dbReference>
<dbReference type="CDD" id="cd12510">
    <property type="entry name" value="RRM1_RBM12_like"/>
    <property type="match status" value="1"/>
</dbReference>
<feature type="compositionally biased region" description="Basic and acidic residues" evidence="7">
    <location>
        <begin position="986"/>
        <end position="1010"/>
    </location>
</feature>
<dbReference type="SMART" id="SM00382">
    <property type="entry name" value="AAA"/>
    <property type="match status" value="1"/>
</dbReference>
<proteinExistence type="inferred from homology"/>
<feature type="region of interest" description="Disordered" evidence="7">
    <location>
        <begin position="1353"/>
        <end position="1418"/>
    </location>
</feature>
<evidence type="ECO:0000256" key="2">
    <source>
        <dbReference type="ARBA" id="ARBA00022741"/>
    </source>
</evidence>
<dbReference type="CDD" id="cd18808">
    <property type="entry name" value="SF1_C_Upf1"/>
    <property type="match status" value="1"/>
</dbReference>
<evidence type="ECO:0000256" key="3">
    <source>
        <dbReference type="ARBA" id="ARBA00022801"/>
    </source>
</evidence>
<dbReference type="GO" id="GO:0003676">
    <property type="term" value="F:nucleic acid binding"/>
    <property type="evidence" value="ECO:0007669"/>
    <property type="project" value="InterPro"/>
</dbReference>
<dbReference type="GO" id="GO:0043139">
    <property type="term" value="F:5'-3' DNA helicase activity"/>
    <property type="evidence" value="ECO:0007669"/>
    <property type="project" value="TreeGrafter"/>
</dbReference>
<feature type="compositionally biased region" description="Basic and acidic residues" evidence="7">
    <location>
        <begin position="1514"/>
        <end position="1530"/>
    </location>
</feature>
<evidence type="ECO:0000256" key="6">
    <source>
        <dbReference type="ARBA" id="ARBA00048432"/>
    </source>
</evidence>
<evidence type="ECO:0000313" key="11">
    <source>
        <dbReference type="Proteomes" id="UP001331761"/>
    </source>
</evidence>
<evidence type="ECO:0008006" key="12">
    <source>
        <dbReference type="Google" id="ProtNLM"/>
    </source>
</evidence>
<feature type="compositionally biased region" description="Basic and acidic residues" evidence="7">
    <location>
        <begin position="1356"/>
        <end position="1365"/>
    </location>
</feature>
<dbReference type="PANTHER" id="PTHR43788">
    <property type="entry name" value="DNA2/NAM7 HELICASE FAMILY MEMBER"/>
    <property type="match status" value="1"/>
</dbReference>
<evidence type="ECO:0000259" key="8">
    <source>
        <dbReference type="SMART" id="SM00382"/>
    </source>
</evidence>